<dbReference type="Gramene" id="TKW12532">
    <property type="protein sequence ID" value="TKW12532"/>
    <property type="gene ID" value="SEVIR_5G041400v2"/>
</dbReference>
<name>A0A4U6UBF7_SETVI</name>
<reference evidence="2" key="1">
    <citation type="submission" date="2019-03" db="EMBL/GenBank/DDBJ databases">
        <title>WGS assembly of Setaria viridis.</title>
        <authorList>
            <person name="Huang P."/>
            <person name="Jenkins J."/>
            <person name="Grimwood J."/>
            <person name="Barry K."/>
            <person name="Healey A."/>
            <person name="Mamidi S."/>
            <person name="Sreedasyam A."/>
            <person name="Shu S."/>
            <person name="Feldman M."/>
            <person name="Wu J."/>
            <person name="Yu Y."/>
            <person name="Chen C."/>
            <person name="Johnson J."/>
            <person name="Rokhsar D."/>
            <person name="Baxter I."/>
            <person name="Schmutz J."/>
            <person name="Brutnell T."/>
            <person name="Kellogg E."/>
        </authorList>
    </citation>
    <scope>NUCLEOTIDE SEQUENCE [LARGE SCALE GENOMIC DNA]</scope>
</reference>
<feature type="compositionally biased region" description="Basic and acidic residues" evidence="1">
    <location>
        <begin position="42"/>
        <end position="52"/>
    </location>
</feature>
<sequence length="219" mass="23283">MEDLPMSSVSERGYDGTNARASLCSMNRPTSASDVTTFADPNRCDRNTELPCRRRRLPTKGLRAGRVGAGHEVQSLAHQRPPEAAAPARRLLLAPGPSPARERRPPSGGGGAAASLPSALTLPTSDCYRRLALRPHTAAAPRPGVNPRAVPCRARAAPRRSPTAPLLPPAREPRELLLFVLLRQLLGVQQAGREVHRGRASCDGGASPGEGAARGDRWV</sequence>
<organism evidence="2 3">
    <name type="scientific">Setaria viridis</name>
    <name type="common">Green bristlegrass</name>
    <name type="synonym">Setaria italica subsp. viridis</name>
    <dbReference type="NCBI Taxonomy" id="4556"/>
    <lineage>
        <taxon>Eukaryota</taxon>
        <taxon>Viridiplantae</taxon>
        <taxon>Streptophyta</taxon>
        <taxon>Embryophyta</taxon>
        <taxon>Tracheophyta</taxon>
        <taxon>Spermatophyta</taxon>
        <taxon>Magnoliopsida</taxon>
        <taxon>Liliopsida</taxon>
        <taxon>Poales</taxon>
        <taxon>Poaceae</taxon>
        <taxon>PACMAD clade</taxon>
        <taxon>Panicoideae</taxon>
        <taxon>Panicodae</taxon>
        <taxon>Paniceae</taxon>
        <taxon>Cenchrinae</taxon>
        <taxon>Setaria</taxon>
    </lineage>
</organism>
<gene>
    <name evidence="2" type="ORF">SEVIR_5G041400v2</name>
</gene>
<keyword evidence="3" id="KW-1185">Reference proteome</keyword>
<dbReference type="EMBL" id="CM016556">
    <property type="protein sequence ID" value="TKW12532.1"/>
    <property type="molecule type" value="Genomic_DNA"/>
</dbReference>
<feature type="compositionally biased region" description="Polar residues" evidence="1">
    <location>
        <begin position="24"/>
        <end position="36"/>
    </location>
</feature>
<feature type="compositionally biased region" description="Low complexity" evidence="1">
    <location>
        <begin position="82"/>
        <end position="95"/>
    </location>
</feature>
<feature type="region of interest" description="Disordered" evidence="1">
    <location>
        <begin position="198"/>
        <end position="219"/>
    </location>
</feature>
<feature type="compositionally biased region" description="Low complexity" evidence="1">
    <location>
        <begin position="147"/>
        <end position="164"/>
    </location>
</feature>
<evidence type="ECO:0000313" key="2">
    <source>
        <dbReference type="EMBL" id="TKW12532.1"/>
    </source>
</evidence>
<evidence type="ECO:0000313" key="3">
    <source>
        <dbReference type="Proteomes" id="UP000298652"/>
    </source>
</evidence>
<evidence type="ECO:0000256" key="1">
    <source>
        <dbReference type="SAM" id="MobiDB-lite"/>
    </source>
</evidence>
<accession>A0A4U6UBF7</accession>
<protein>
    <submittedName>
        <fullName evidence="2">Uncharacterized protein</fullName>
    </submittedName>
</protein>
<dbReference type="AlphaFoldDB" id="A0A4U6UBF7"/>
<dbReference type="Proteomes" id="UP000298652">
    <property type="component" value="Chromosome 5"/>
</dbReference>
<feature type="region of interest" description="Disordered" evidence="1">
    <location>
        <begin position="138"/>
        <end position="168"/>
    </location>
</feature>
<feature type="region of interest" description="Disordered" evidence="1">
    <location>
        <begin position="1"/>
        <end position="118"/>
    </location>
</feature>
<proteinExistence type="predicted"/>